<protein>
    <recommendedName>
        <fullName evidence="2">Flagellar hook-length control protein-like C-terminal domain-containing protein</fullName>
    </recommendedName>
</protein>
<gene>
    <name evidence="1" type="ORF">MNBD_GAMMA03-1797</name>
</gene>
<organism evidence="1">
    <name type="scientific">hydrothermal vent metagenome</name>
    <dbReference type="NCBI Taxonomy" id="652676"/>
    <lineage>
        <taxon>unclassified sequences</taxon>
        <taxon>metagenomes</taxon>
        <taxon>ecological metagenomes</taxon>
    </lineage>
</organism>
<sequence length="345" mass="38436">MVYVSNNNISPLTIGLNNITKPNLTLFNVGQTLNATIQSTQGNQVQLNIGNQTLIAHSKEPITNTGTVQVHVKQTQPSVVLSIVPNTKAQGSQQVQLTLQAAYRQFIPAQTNISQAFQQLSLLQSLPPSLLTPINQLLDQMLKSTGSLSGKELKNKLEQSGLFLESKLKNNDHTKVQNDLKAQLLSLKQQAESARVKNPTSQLLQLTGILNQAINRLTVQQLQLYENPLITPLELPFRSKKEVLKNSIEIRKNDQSAPPSWEVLLDTHLPQGMLTTKLTIQPKGDIHCYLWCETPLLEKLIKENLTTLTQQFTEHELAIKTLQIVPQKPSSTQKNTQIALIDIHI</sequence>
<accession>A0A3B0W9M8</accession>
<dbReference type="AlphaFoldDB" id="A0A3B0W9M8"/>
<name>A0A3B0W9M8_9ZZZZ</name>
<evidence type="ECO:0008006" key="2">
    <source>
        <dbReference type="Google" id="ProtNLM"/>
    </source>
</evidence>
<dbReference type="EMBL" id="UOFC01000251">
    <property type="protein sequence ID" value="VAW49033.1"/>
    <property type="molecule type" value="Genomic_DNA"/>
</dbReference>
<proteinExistence type="predicted"/>
<evidence type="ECO:0000313" key="1">
    <source>
        <dbReference type="EMBL" id="VAW49033.1"/>
    </source>
</evidence>
<reference evidence="1" key="1">
    <citation type="submission" date="2018-06" db="EMBL/GenBank/DDBJ databases">
        <authorList>
            <person name="Zhirakovskaya E."/>
        </authorList>
    </citation>
    <scope>NUCLEOTIDE SEQUENCE</scope>
</reference>